<dbReference type="AlphaFoldDB" id="E4RVW3"/>
<gene>
    <name evidence="8" type="ordered locus">Lbys_3212</name>
</gene>
<accession>E4RVW3</accession>
<dbReference type="GO" id="GO:0022857">
    <property type="term" value="F:transmembrane transporter activity"/>
    <property type="evidence" value="ECO:0007669"/>
    <property type="project" value="InterPro"/>
</dbReference>
<evidence type="ECO:0000256" key="2">
    <source>
        <dbReference type="ARBA" id="ARBA00005811"/>
    </source>
</evidence>
<keyword evidence="7" id="KW-0653">Protein transport</keyword>
<evidence type="ECO:0000313" key="8">
    <source>
        <dbReference type="EMBL" id="ADQ18873.1"/>
    </source>
</evidence>
<proteinExistence type="inferred from homology"/>
<keyword evidence="7" id="KW-0813">Transport</keyword>
<comment type="similarity">
    <text evidence="2 7">Belongs to the ExbD/TolR family.</text>
</comment>
<evidence type="ECO:0000256" key="3">
    <source>
        <dbReference type="ARBA" id="ARBA00022475"/>
    </source>
</evidence>
<keyword evidence="4 7" id="KW-0812">Transmembrane</keyword>
<sequence>MAAVKPKRHKPSMDMTAMCDVAFLLLTFFIMTSSFRSEEAVSINTPSSVSKLKVEETGIGTVSITPEGKYFFGVTDPIEKRKFLNTLNTNLKLNLTDAEKKSFLEVAEIGVGKERIKSYLSLSKADRERATLPGIPLDSTNTELIDWVRAYAEANPQGQLAIRGDVKTQYPAVKILFDELARIKFYKFRLITKGE</sequence>
<evidence type="ECO:0000256" key="4">
    <source>
        <dbReference type="ARBA" id="ARBA00022692"/>
    </source>
</evidence>
<keyword evidence="6" id="KW-0472">Membrane</keyword>
<dbReference type="PANTHER" id="PTHR30558">
    <property type="entry name" value="EXBD MEMBRANE COMPONENT OF PMF-DRIVEN MACROMOLECULE IMPORT SYSTEM"/>
    <property type="match status" value="1"/>
</dbReference>
<keyword evidence="5" id="KW-1133">Transmembrane helix</keyword>
<organism evidence="8 9">
    <name type="scientific">Leadbetterella byssophila (strain DSM 17132 / JCM 16389 / KACC 11308 / NBRC 106382 / 4M15)</name>
    <dbReference type="NCBI Taxonomy" id="649349"/>
    <lineage>
        <taxon>Bacteria</taxon>
        <taxon>Pseudomonadati</taxon>
        <taxon>Bacteroidota</taxon>
        <taxon>Cytophagia</taxon>
        <taxon>Cytophagales</taxon>
        <taxon>Leadbetterellaceae</taxon>
        <taxon>Leadbetterella</taxon>
    </lineage>
</organism>
<keyword evidence="3" id="KW-1003">Cell membrane</keyword>
<dbReference type="GO" id="GO:0015031">
    <property type="term" value="P:protein transport"/>
    <property type="evidence" value="ECO:0007669"/>
    <property type="project" value="UniProtKB-KW"/>
</dbReference>
<dbReference type="eggNOG" id="COG0848">
    <property type="taxonomic scope" value="Bacteria"/>
</dbReference>
<reference evidence="8 9" key="2">
    <citation type="journal article" date="2011" name="Stand. Genomic Sci.">
        <title>Complete genome sequence of Leadbetterella byssophila type strain (4M15).</title>
        <authorList>
            <person name="Abt B."/>
            <person name="Teshima H."/>
            <person name="Lucas S."/>
            <person name="Lapidus A."/>
            <person name="Del Rio T.G."/>
            <person name="Nolan M."/>
            <person name="Tice H."/>
            <person name="Cheng J.F."/>
            <person name="Pitluck S."/>
            <person name="Liolios K."/>
            <person name="Pagani I."/>
            <person name="Ivanova N."/>
            <person name="Mavromatis K."/>
            <person name="Pati A."/>
            <person name="Tapia R."/>
            <person name="Han C."/>
            <person name="Goodwin L."/>
            <person name="Chen A."/>
            <person name="Palaniappan K."/>
            <person name="Land M."/>
            <person name="Hauser L."/>
            <person name="Chang Y.J."/>
            <person name="Jeffries C.D."/>
            <person name="Rohde M."/>
            <person name="Goker M."/>
            <person name="Tindall B.J."/>
            <person name="Detter J.C."/>
            <person name="Woyke T."/>
            <person name="Bristow J."/>
            <person name="Eisen J.A."/>
            <person name="Markowitz V."/>
            <person name="Hugenholtz P."/>
            <person name="Klenk H.P."/>
            <person name="Kyrpides N.C."/>
        </authorList>
    </citation>
    <scope>NUCLEOTIDE SEQUENCE [LARGE SCALE GENOMIC DNA]</scope>
    <source>
        <strain evidence="9">DSM 17132 / JCM 16389 / KACC 11308 / NBRC 106382 / 4M15</strain>
    </source>
</reference>
<reference key="1">
    <citation type="submission" date="2010-11" db="EMBL/GenBank/DDBJ databases">
        <title>The complete genome of Leadbetterella byssophila DSM 17132.</title>
        <authorList>
            <consortium name="US DOE Joint Genome Institute (JGI-PGF)"/>
            <person name="Lucas S."/>
            <person name="Copeland A."/>
            <person name="Lapidus A."/>
            <person name="Glavina del Rio T."/>
            <person name="Dalin E."/>
            <person name="Tice H."/>
            <person name="Bruce D."/>
            <person name="Goodwin L."/>
            <person name="Pitluck S."/>
            <person name="Kyrpides N."/>
            <person name="Mavromatis K."/>
            <person name="Ivanova N."/>
            <person name="Teshima H."/>
            <person name="Brettin T."/>
            <person name="Detter J.C."/>
            <person name="Han C."/>
            <person name="Tapia R."/>
            <person name="Land M."/>
            <person name="Hauser L."/>
            <person name="Markowitz V."/>
            <person name="Cheng J.-F."/>
            <person name="Hugenholtz P."/>
            <person name="Woyke T."/>
            <person name="Wu D."/>
            <person name="Tindall B."/>
            <person name="Pomrenke H.G."/>
            <person name="Brambilla E."/>
            <person name="Klenk H.-P."/>
            <person name="Eisen J.A."/>
        </authorList>
    </citation>
    <scope>NUCLEOTIDE SEQUENCE [LARGE SCALE GENOMIC DNA]</scope>
    <source>
        <strain>DSM 17132</strain>
    </source>
</reference>
<dbReference type="RefSeq" id="WP_013409900.1">
    <property type="nucleotide sequence ID" value="NC_014655.1"/>
</dbReference>
<dbReference type="Proteomes" id="UP000007435">
    <property type="component" value="Chromosome"/>
</dbReference>
<comment type="subcellular location">
    <subcellularLocation>
        <location evidence="1">Cell membrane</location>
        <topology evidence="1">Single-pass membrane protein</topology>
    </subcellularLocation>
    <subcellularLocation>
        <location evidence="7">Cell membrane</location>
        <topology evidence="7">Single-pass type II membrane protein</topology>
    </subcellularLocation>
</comment>
<dbReference type="KEGG" id="lby:Lbys_3212"/>
<dbReference type="STRING" id="649349.Lbys_3212"/>
<dbReference type="HOGENOM" id="CLU_117507_0_0_10"/>
<evidence type="ECO:0000256" key="1">
    <source>
        <dbReference type="ARBA" id="ARBA00004162"/>
    </source>
</evidence>
<dbReference type="OrthoDB" id="9793581at2"/>
<protein>
    <submittedName>
        <fullName evidence="8">Biopolymer transport protein ExbD/TolR</fullName>
    </submittedName>
</protein>
<name>E4RVW3_LEAB4</name>
<dbReference type="EMBL" id="CP002305">
    <property type="protein sequence ID" value="ADQ18873.1"/>
    <property type="molecule type" value="Genomic_DNA"/>
</dbReference>
<dbReference type="InterPro" id="IPR003400">
    <property type="entry name" value="ExbD"/>
</dbReference>
<dbReference type="PANTHER" id="PTHR30558:SF3">
    <property type="entry name" value="BIOPOLYMER TRANSPORT PROTEIN EXBD-RELATED"/>
    <property type="match status" value="1"/>
</dbReference>
<dbReference type="GO" id="GO:0005886">
    <property type="term" value="C:plasma membrane"/>
    <property type="evidence" value="ECO:0007669"/>
    <property type="project" value="UniProtKB-SubCell"/>
</dbReference>
<keyword evidence="9" id="KW-1185">Reference proteome</keyword>
<evidence type="ECO:0000256" key="6">
    <source>
        <dbReference type="ARBA" id="ARBA00023136"/>
    </source>
</evidence>
<dbReference type="Pfam" id="PF02472">
    <property type="entry name" value="ExbD"/>
    <property type="match status" value="1"/>
</dbReference>
<evidence type="ECO:0000256" key="5">
    <source>
        <dbReference type="ARBA" id="ARBA00022989"/>
    </source>
</evidence>
<evidence type="ECO:0000313" key="9">
    <source>
        <dbReference type="Proteomes" id="UP000007435"/>
    </source>
</evidence>
<evidence type="ECO:0000256" key="7">
    <source>
        <dbReference type="RuleBase" id="RU003879"/>
    </source>
</evidence>